<dbReference type="Proteomes" id="UP001279734">
    <property type="component" value="Unassembled WGS sequence"/>
</dbReference>
<keyword evidence="2" id="KW-1185">Reference proteome</keyword>
<gene>
    <name evidence="1" type="ORF">Nepgr_019100</name>
</gene>
<dbReference type="EMBL" id="BSYO01000017">
    <property type="protein sequence ID" value="GMH17259.1"/>
    <property type="molecule type" value="Genomic_DNA"/>
</dbReference>
<organism evidence="1 2">
    <name type="scientific">Nepenthes gracilis</name>
    <name type="common">Slender pitcher plant</name>
    <dbReference type="NCBI Taxonomy" id="150966"/>
    <lineage>
        <taxon>Eukaryota</taxon>
        <taxon>Viridiplantae</taxon>
        <taxon>Streptophyta</taxon>
        <taxon>Embryophyta</taxon>
        <taxon>Tracheophyta</taxon>
        <taxon>Spermatophyta</taxon>
        <taxon>Magnoliopsida</taxon>
        <taxon>eudicotyledons</taxon>
        <taxon>Gunneridae</taxon>
        <taxon>Pentapetalae</taxon>
        <taxon>Caryophyllales</taxon>
        <taxon>Nepenthaceae</taxon>
        <taxon>Nepenthes</taxon>
    </lineage>
</organism>
<reference evidence="1" key="1">
    <citation type="submission" date="2023-05" db="EMBL/GenBank/DDBJ databases">
        <title>Nepenthes gracilis genome sequencing.</title>
        <authorList>
            <person name="Fukushima K."/>
        </authorList>
    </citation>
    <scope>NUCLEOTIDE SEQUENCE</scope>
    <source>
        <strain evidence="1">SING2019-196</strain>
    </source>
</reference>
<comment type="caution">
    <text evidence="1">The sequence shown here is derived from an EMBL/GenBank/DDBJ whole genome shotgun (WGS) entry which is preliminary data.</text>
</comment>
<dbReference type="AlphaFoldDB" id="A0AAD3SUT5"/>
<accession>A0AAD3SUT5</accession>
<evidence type="ECO:0000313" key="1">
    <source>
        <dbReference type="EMBL" id="GMH17259.1"/>
    </source>
</evidence>
<proteinExistence type="predicted"/>
<sequence length="79" mass="9011">MRCSLINDDGSIFALLSHLSRILTPEIALMHEHMLFTGRYWSSFIYLKTKDAGLVLLTTEREAGLLDSRDRKNIGKSKD</sequence>
<name>A0AAD3SUT5_NEPGR</name>
<protein>
    <submittedName>
        <fullName evidence="1">Uncharacterized protein</fullName>
    </submittedName>
</protein>
<evidence type="ECO:0000313" key="2">
    <source>
        <dbReference type="Proteomes" id="UP001279734"/>
    </source>
</evidence>